<dbReference type="InterPro" id="IPR000792">
    <property type="entry name" value="Tscrpt_reg_LuxR_C"/>
</dbReference>
<evidence type="ECO:0000256" key="3">
    <source>
        <dbReference type="ARBA" id="ARBA00023163"/>
    </source>
</evidence>
<protein>
    <submittedName>
        <fullName evidence="5">Helix-turn-helix transcriptional regulator</fullName>
    </submittedName>
</protein>
<keyword evidence="2" id="KW-0238">DNA-binding</keyword>
<dbReference type="PANTHER" id="PTHR44688">
    <property type="entry name" value="DNA-BINDING TRANSCRIPTIONAL ACTIVATOR DEVR_DOSR"/>
    <property type="match status" value="1"/>
</dbReference>
<gene>
    <name evidence="5" type="ORF">G8O29_02590</name>
</gene>
<keyword evidence="3" id="KW-0804">Transcription</keyword>
<evidence type="ECO:0000256" key="1">
    <source>
        <dbReference type="ARBA" id="ARBA00023015"/>
    </source>
</evidence>
<dbReference type="SUPFAM" id="SSF46894">
    <property type="entry name" value="C-terminal effector domain of the bipartite response regulators"/>
    <property type="match status" value="1"/>
</dbReference>
<dbReference type="Proteomes" id="UP001515660">
    <property type="component" value="Unassembled WGS sequence"/>
</dbReference>
<organism evidence="5 6">
    <name type="scientific">Rhodobacter calidifons</name>
    <dbReference type="NCBI Taxonomy" id="2715277"/>
    <lineage>
        <taxon>Bacteria</taxon>
        <taxon>Pseudomonadati</taxon>
        <taxon>Pseudomonadota</taxon>
        <taxon>Alphaproteobacteria</taxon>
        <taxon>Rhodobacterales</taxon>
        <taxon>Rhodobacter group</taxon>
        <taxon>Rhodobacter</taxon>
    </lineage>
</organism>
<dbReference type="SMART" id="SM00421">
    <property type="entry name" value="HTH_LUXR"/>
    <property type="match status" value="1"/>
</dbReference>
<evidence type="ECO:0000313" key="6">
    <source>
        <dbReference type="Proteomes" id="UP001515660"/>
    </source>
</evidence>
<dbReference type="EMBL" id="JAANHS010000002">
    <property type="protein sequence ID" value="NHB75627.1"/>
    <property type="molecule type" value="Genomic_DNA"/>
</dbReference>
<dbReference type="InterPro" id="IPR016032">
    <property type="entry name" value="Sig_transdc_resp-reg_C-effctor"/>
</dbReference>
<evidence type="ECO:0000259" key="4">
    <source>
        <dbReference type="PROSITE" id="PS50043"/>
    </source>
</evidence>
<accession>A0ABX0G3S1</accession>
<dbReference type="PROSITE" id="PS50043">
    <property type="entry name" value="HTH_LUXR_2"/>
    <property type="match status" value="1"/>
</dbReference>
<dbReference type="Pfam" id="PF00196">
    <property type="entry name" value="GerE"/>
    <property type="match status" value="1"/>
</dbReference>
<feature type="domain" description="HTH luxR-type" evidence="4">
    <location>
        <begin position="195"/>
        <end position="260"/>
    </location>
</feature>
<name>A0ABX0G3S1_9RHOB</name>
<keyword evidence="1" id="KW-0805">Transcription regulation</keyword>
<evidence type="ECO:0000256" key="2">
    <source>
        <dbReference type="ARBA" id="ARBA00023125"/>
    </source>
</evidence>
<sequence>MRAQPNCAEEALGEAVRRLARPGFESALWAWFHRAVAPDNLIVLAYRDGVAPQVLFRHSAPGSPVFGQLESTYLGGAYLLDPFHALHLARAPAGLYRLSDVAPDAFQRSRYFNDYYRQTTLVDELTFVAYPSPGVTLNLCLGRDGQSLRAFEARAIETCQRIAPIVLALAEGHWSGLSAAGVAPEAVAGKIRDRLADAGIRLTPRQADVALLILQGHSSASIALQLQVSPQTVKVFRRQLYARCGLSSQAELFGLLMPLLGAPQEPEPVEARFRE</sequence>
<dbReference type="InterPro" id="IPR036388">
    <property type="entry name" value="WH-like_DNA-bd_sf"/>
</dbReference>
<dbReference type="PANTHER" id="PTHR44688:SF16">
    <property type="entry name" value="DNA-BINDING TRANSCRIPTIONAL ACTIVATOR DEVR_DOSR"/>
    <property type="match status" value="1"/>
</dbReference>
<evidence type="ECO:0000313" key="5">
    <source>
        <dbReference type="EMBL" id="NHB75627.1"/>
    </source>
</evidence>
<dbReference type="RefSeq" id="WP_166401671.1">
    <property type="nucleotide sequence ID" value="NZ_JAANHS010000002.1"/>
</dbReference>
<keyword evidence="6" id="KW-1185">Reference proteome</keyword>
<reference evidence="5 6" key="1">
    <citation type="journal article" date="2022" name="Microorganisms">
        <title>Genome Sequence and Characterization of a Xanthorhodopsin-Containing, Aerobic Anoxygenic Phototrophic Rhodobacter Species, Isolated from Mesophilic Conditions at Yellowstone National Park.</title>
        <authorList>
            <person name="Kyndt J.A."/>
            <person name="Robertson S."/>
            <person name="Shoffstall I.B."/>
            <person name="Ramaley R.F."/>
            <person name="Meyer T.E."/>
        </authorList>
    </citation>
    <scope>NUCLEOTIDE SEQUENCE [LARGE SCALE GENOMIC DNA]</scope>
    <source>
        <strain evidence="5 6">M37P</strain>
    </source>
</reference>
<dbReference type="Gene3D" id="1.10.10.10">
    <property type="entry name" value="Winged helix-like DNA-binding domain superfamily/Winged helix DNA-binding domain"/>
    <property type="match status" value="1"/>
</dbReference>
<proteinExistence type="predicted"/>
<comment type="caution">
    <text evidence="5">The sequence shown here is derived from an EMBL/GenBank/DDBJ whole genome shotgun (WGS) entry which is preliminary data.</text>
</comment>
<dbReference type="PRINTS" id="PR00038">
    <property type="entry name" value="HTHLUXR"/>
</dbReference>